<sequence>MLIFCVDGLTGIKEAINAAYPKAEVQRCIIHQLRNSFKYAPFKDIKAFSNDFKEVYRAINEDRHAIVNYLKSRADVIVVTRTVLMELTANSFELHPVQIKYFKELNSSSFKVVLFDEETVYDCLKEVLNISTEEANRLLGYAVKEVCRYKAKTSEIIENMDKHRSLKLKSTNPGNRELFSTFFRYARTRKSEGNSIAEELILICIIVLTIIPMGRYILISDDMRIRPQVISVNDYILRHHGRKEPYQLTTSAFVYKMYKDNVLTNREDMIEIMKAAFKENVRVFFVGEYDIQQRYEPFKCEDLIDRLLNERILR</sequence>
<protein>
    <recommendedName>
        <fullName evidence="6">Mutator family transposase</fullName>
    </recommendedName>
</protein>
<dbReference type="Proteomes" id="UP000223596">
    <property type="component" value="Unassembled WGS sequence"/>
</dbReference>
<proteinExistence type="inferred from homology"/>
<keyword evidence="3 6" id="KW-0815">Transposition</keyword>
<accession>A0AB36TMK5</accession>
<evidence type="ECO:0000256" key="7">
    <source>
        <dbReference type="SAM" id="Phobius"/>
    </source>
</evidence>
<organism evidence="8 9">
    <name type="scientific">Acetivibrio thermocellus AD2</name>
    <dbReference type="NCBI Taxonomy" id="1138384"/>
    <lineage>
        <taxon>Bacteria</taxon>
        <taxon>Bacillati</taxon>
        <taxon>Bacillota</taxon>
        <taxon>Clostridia</taxon>
        <taxon>Eubacteriales</taxon>
        <taxon>Oscillospiraceae</taxon>
        <taxon>Acetivibrio</taxon>
    </lineage>
</organism>
<comment type="similarity">
    <text evidence="2 6">Belongs to the transposase mutator family.</text>
</comment>
<evidence type="ECO:0000256" key="3">
    <source>
        <dbReference type="ARBA" id="ARBA00022578"/>
    </source>
</evidence>
<keyword evidence="7" id="KW-0812">Transmembrane</keyword>
<keyword evidence="7" id="KW-0472">Membrane</keyword>
<dbReference type="PANTHER" id="PTHR33217">
    <property type="entry name" value="TRANSPOSASE FOR INSERTION SEQUENCE ELEMENT IS1081"/>
    <property type="match status" value="1"/>
</dbReference>
<evidence type="ECO:0000313" key="8">
    <source>
        <dbReference type="EMBL" id="PFH03985.1"/>
    </source>
</evidence>
<dbReference type="PROSITE" id="PS01007">
    <property type="entry name" value="TRANSPOSASE_MUTATOR"/>
    <property type="match status" value="1"/>
</dbReference>
<dbReference type="EMBL" id="PDBW01000001">
    <property type="protein sequence ID" value="PFH03985.1"/>
    <property type="molecule type" value="Genomic_DNA"/>
</dbReference>
<comment type="function">
    <text evidence="1 6">Required for the transposition of the insertion element.</text>
</comment>
<dbReference type="Pfam" id="PF00872">
    <property type="entry name" value="Transposase_mut"/>
    <property type="match status" value="1"/>
</dbReference>
<keyword evidence="7" id="KW-1133">Transmembrane helix</keyword>
<feature type="transmembrane region" description="Helical" evidence="7">
    <location>
        <begin position="200"/>
        <end position="218"/>
    </location>
</feature>
<dbReference type="GO" id="GO:0003677">
    <property type="term" value="F:DNA binding"/>
    <property type="evidence" value="ECO:0007669"/>
    <property type="project" value="UniProtKB-UniRule"/>
</dbReference>
<dbReference type="AlphaFoldDB" id="A0AB36TMK5"/>
<evidence type="ECO:0000256" key="4">
    <source>
        <dbReference type="ARBA" id="ARBA00023125"/>
    </source>
</evidence>
<name>A0AB36TMK5_ACETH</name>
<evidence type="ECO:0000313" key="9">
    <source>
        <dbReference type="Proteomes" id="UP000223596"/>
    </source>
</evidence>
<dbReference type="GO" id="GO:0006313">
    <property type="term" value="P:DNA transposition"/>
    <property type="evidence" value="ECO:0007669"/>
    <property type="project" value="UniProtKB-UniRule"/>
</dbReference>
<gene>
    <name evidence="8" type="ORF">M972_112804</name>
</gene>
<comment type="caution">
    <text evidence="8">The sequence shown here is derived from an EMBL/GenBank/DDBJ whole genome shotgun (WGS) entry which is preliminary data.</text>
</comment>
<evidence type="ECO:0000256" key="6">
    <source>
        <dbReference type="RuleBase" id="RU365089"/>
    </source>
</evidence>
<evidence type="ECO:0000256" key="5">
    <source>
        <dbReference type="ARBA" id="ARBA00023172"/>
    </source>
</evidence>
<keyword evidence="5 6" id="KW-0233">DNA recombination</keyword>
<dbReference type="InterPro" id="IPR001207">
    <property type="entry name" value="Transposase_mutator"/>
</dbReference>
<keyword evidence="6" id="KW-0814">Transposable element</keyword>
<keyword evidence="4 6" id="KW-0238">DNA-binding</keyword>
<evidence type="ECO:0000256" key="2">
    <source>
        <dbReference type="ARBA" id="ARBA00010961"/>
    </source>
</evidence>
<evidence type="ECO:0000256" key="1">
    <source>
        <dbReference type="ARBA" id="ARBA00002190"/>
    </source>
</evidence>
<dbReference type="GO" id="GO:0004803">
    <property type="term" value="F:transposase activity"/>
    <property type="evidence" value="ECO:0007669"/>
    <property type="project" value="UniProtKB-UniRule"/>
</dbReference>
<reference evidence="8 9" key="1">
    <citation type="submission" date="2017-09" db="EMBL/GenBank/DDBJ databases">
        <title>Evaluation of Pacific Biosciences Sequencing Technology to Finishing C. thermocellum Genome Sequences.</title>
        <authorList>
            <person name="Brown S."/>
        </authorList>
    </citation>
    <scope>NUCLEOTIDE SEQUENCE [LARGE SCALE GENOMIC DNA]</scope>
    <source>
        <strain evidence="8 9">AD2</strain>
    </source>
</reference>
<dbReference type="PANTHER" id="PTHR33217:SF8">
    <property type="entry name" value="MUTATOR FAMILY TRANSPOSASE"/>
    <property type="match status" value="1"/>
</dbReference>